<dbReference type="OrthoDB" id="6329284at2759"/>
<dbReference type="InterPro" id="IPR010730">
    <property type="entry name" value="HET"/>
</dbReference>
<evidence type="ECO:0000259" key="1">
    <source>
        <dbReference type="Pfam" id="PF06985"/>
    </source>
</evidence>
<dbReference type="InterPro" id="IPR052895">
    <property type="entry name" value="HetReg/Transcr_Mod"/>
</dbReference>
<dbReference type="AlphaFoldDB" id="A0A8H8QX10"/>
<dbReference type="RefSeq" id="XP_031003176.1">
    <property type="nucleotide sequence ID" value="XM_031151679.1"/>
</dbReference>
<accession>A0A8H8QX10</accession>
<keyword evidence="3" id="KW-1185">Reference proteome</keyword>
<reference evidence="2 3" key="1">
    <citation type="submission" date="2018-05" db="EMBL/GenBank/DDBJ databases">
        <title>Genome sequencing and assembly of the regulated plant pathogen Lachnellula willkommii and related sister species for the development of diagnostic species identification markers.</title>
        <authorList>
            <person name="Giroux E."/>
            <person name="Bilodeau G."/>
        </authorList>
    </citation>
    <scope>NUCLEOTIDE SEQUENCE [LARGE SCALE GENOMIC DNA]</scope>
    <source>
        <strain evidence="2 3">CBS 185.66</strain>
    </source>
</reference>
<dbReference type="GeneID" id="41986943"/>
<name>A0A8H8QX10_9HELO</name>
<protein>
    <recommendedName>
        <fullName evidence="1">Heterokaryon incompatibility domain-containing protein</fullName>
    </recommendedName>
</protein>
<feature type="domain" description="Heterokaryon incompatibility" evidence="1">
    <location>
        <begin position="40"/>
        <end position="176"/>
    </location>
</feature>
<dbReference type="PANTHER" id="PTHR24148:SF64">
    <property type="entry name" value="HETEROKARYON INCOMPATIBILITY DOMAIN-CONTAINING PROTEIN"/>
    <property type="match status" value="1"/>
</dbReference>
<organism evidence="2 3">
    <name type="scientific">Lachnellula hyalina</name>
    <dbReference type="NCBI Taxonomy" id="1316788"/>
    <lineage>
        <taxon>Eukaryota</taxon>
        <taxon>Fungi</taxon>
        <taxon>Dikarya</taxon>
        <taxon>Ascomycota</taxon>
        <taxon>Pezizomycotina</taxon>
        <taxon>Leotiomycetes</taxon>
        <taxon>Helotiales</taxon>
        <taxon>Lachnaceae</taxon>
        <taxon>Lachnellula</taxon>
    </lineage>
</organism>
<comment type="caution">
    <text evidence="2">The sequence shown here is derived from an EMBL/GenBank/DDBJ whole genome shotgun (WGS) entry which is preliminary data.</text>
</comment>
<evidence type="ECO:0000313" key="3">
    <source>
        <dbReference type="Proteomes" id="UP000431533"/>
    </source>
</evidence>
<dbReference type="Pfam" id="PF06985">
    <property type="entry name" value="HET"/>
    <property type="match status" value="1"/>
</dbReference>
<dbReference type="EMBL" id="QGMH01000132">
    <property type="protein sequence ID" value="TVY24388.1"/>
    <property type="molecule type" value="Genomic_DNA"/>
</dbReference>
<feature type="non-terminal residue" evidence="2">
    <location>
        <position position="506"/>
    </location>
</feature>
<proteinExistence type="predicted"/>
<dbReference type="PANTHER" id="PTHR24148">
    <property type="entry name" value="ANKYRIN REPEAT DOMAIN-CONTAINING PROTEIN 39 HOMOLOG-RELATED"/>
    <property type="match status" value="1"/>
</dbReference>
<evidence type="ECO:0000313" key="2">
    <source>
        <dbReference type="EMBL" id="TVY24388.1"/>
    </source>
</evidence>
<gene>
    <name evidence="2" type="ORF">LHYA1_G006745</name>
</gene>
<sequence>LNLIVPVTDGEKEVGDEEIHGRLWRVTGPHDITCPGNLKFHCVSYVWGPGIEKKGSFFDCKRDISDQTRPALAAAIKAAAAAASQDETLAPLVEIFWIDAICIPQLETPERGKTLESMGWIYSAALSVLIVLQRPIWRIIESVSDKEKKSPRALSYDEMQIIEKDTWISRVWTYQELVNGHLVFFTTLEPTIAGHAIGSEKFFNCVGFSLDTWKRASGQGYIAVLETFHNLDTLEDTLADRQLGDYLDRTAFGVLSNMAMRTFVPAFAQNRLLASLGAISKDVSWGPPSTTLAELAEKLMSTCESKGDFSYIYTSDVRDTSPRLGWRPSPSQIAADEPMNLVPVANWHTWGTQNGHRDLKGLWLDEMVHLKPADRIDDEVENLLQRIMFGFPALEQPGKQPDVVNDGIFPHKKSGEEELSTGILEFLRKIKFKGYGEPQVCKQGLFFSQLGLEDCESVQIYASSSLRWRFGSPGLATWKENGESTYCAGVFMGVPKTEVSQSILLG</sequence>
<dbReference type="Proteomes" id="UP000431533">
    <property type="component" value="Unassembled WGS sequence"/>
</dbReference>